<evidence type="ECO:0000313" key="1">
    <source>
        <dbReference type="EMBL" id="PON39209.1"/>
    </source>
</evidence>
<name>A0A2P5ARN8_PARAD</name>
<organism evidence="1 2">
    <name type="scientific">Parasponia andersonii</name>
    <name type="common">Sponia andersonii</name>
    <dbReference type="NCBI Taxonomy" id="3476"/>
    <lineage>
        <taxon>Eukaryota</taxon>
        <taxon>Viridiplantae</taxon>
        <taxon>Streptophyta</taxon>
        <taxon>Embryophyta</taxon>
        <taxon>Tracheophyta</taxon>
        <taxon>Spermatophyta</taxon>
        <taxon>Magnoliopsida</taxon>
        <taxon>eudicotyledons</taxon>
        <taxon>Gunneridae</taxon>
        <taxon>Pentapetalae</taxon>
        <taxon>rosids</taxon>
        <taxon>fabids</taxon>
        <taxon>Rosales</taxon>
        <taxon>Cannabaceae</taxon>
        <taxon>Parasponia</taxon>
    </lineage>
</organism>
<protein>
    <submittedName>
        <fullName evidence="1">Uncharacterized protein</fullName>
    </submittedName>
</protein>
<dbReference type="Proteomes" id="UP000237105">
    <property type="component" value="Unassembled WGS sequence"/>
</dbReference>
<sequence length="45" mass="5160">MEVFDLYGIKEKVLSITFENASANNTTIKLFNTTLRPSHGNIFFH</sequence>
<accession>A0A2P5ARN8</accession>
<proteinExistence type="predicted"/>
<reference evidence="2" key="1">
    <citation type="submission" date="2016-06" db="EMBL/GenBank/DDBJ databases">
        <title>Parallel loss of symbiosis genes in relatives of nitrogen-fixing non-legume Parasponia.</title>
        <authorList>
            <person name="Van Velzen R."/>
            <person name="Holmer R."/>
            <person name="Bu F."/>
            <person name="Rutten L."/>
            <person name="Van Zeijl A."/>
            <person name="Liu W."/>
            <person name="Santuari L."/>
            <person name="Cao Q."/>
            <person name="Sharma T."/>
            <person name="Shen D."/>
            <person name="Roswanjaya Y."/>
            <person name="Wardhani T."/>
            <person name="Kalhor M.S."/>
            <person name="Jansen J."/>
            <person name="Van den Hoogen J."/>
            <person name="Gungor B."/>
            <person name="Hartog M."/>
            <person name="Hontelez J."/>
            <person name="Verver J."/>
            <person name="Yang W.-C."/>
            <person name="Schijlen E."/>
            <person name="Repin R."/>
            <person name="Schilthuizen M."/>
            <person name="Schranz E."/>
            <person name="Heidstra R."/>
            <person name="Miyata K."/>
            <person name="Fedorova E."/>
            <person name="Kohlen W."/>
            <person name="Bisseling T."/>
            <person name="Smit S."/>
            <person name="Geurts R."/>
        </authorList>
    </citation>
    <scope>NUCLEOTIDE SEQUENCE [LARGE SCALE GENOMIC DNA]</scope>
    <source>
        <strain evidence="2">cv. WU1-14</strain>
    </source>
</reference>
<dbReference type="EMBL" id="JXTB01000472">
    <property type="protein sequence ID" value="PON39209.1"/>
    <property type="molecule type" value="Genomic_DNA"/>
</dbReference>
<keyword evidence="2" id="KW-1185">Reference proteome</keyword>
<gene>
    <name evidence="1" type="ORF">PanWU01x14_306590</name>
</gene>
<dbReference type="OrthoDB" id="2748837at2759"/>
<evidence type="ECO:0000313" key="2">
    <source>
        <dbReference type="Proteomes" id="UP000237105"/>
    </source>
</evidence>
<dbReference type="AlphaFoldDB" id="A0A2P5ARN8"/>
<comment type="caution">
    <text evidence="1">The sequence shown here is derived from an EMBL/GenBank/DDBJ whole genome shotgun (WGS) entry which is preliminary data.</text>
</comment>